<accession>A0A1S9PE78</accession>
<dbReference type="NCBIfam" id="NF038065">
    <property type="entry name" value="Pr6Pr"/>
    <property type="match status" value="1"/>
</dbReference>
<protein>
    <recommendedName>
        <fullName evidence="4">F420-dependent oxidoreductase</fullName>
    </recommendedName>
</protein>
<feature type="transmembrane region" description="Helical" evidence="1">
    <location>
        <begin position="184"/>
        <end position="206"/>
    </location>
</feature>
<sequence length="211" mass="23801">MALSKTQKTLAAFFAVVAWLGLITQFYVSMPAYLAKGRTIEGAIIELLSFFTIQSNILVAVCLSIIAGSTSDIGFFKRPRVLTAVAVYISIVALVYNLVLRKTFHPVGLARVSDEILHVATPALFLIFWVLIIIKAKFKFKFQDGLAWLWYPLFYLGYILLRGHFTGLYPYFFLDVPKFGYPQVLINIGALVLVFLIMDMLFIWIAKGLSK</sequence>
<keyword evidence="1" id="KW-0472">Membrane</keyword>
<feature type="transmembrane region" description="Helical" evidence="1">
    <location>
        <begin position="47"/>
        <end position="69"/>
    </location>
</feature>
<dbReference type="OrthoDB" id="9809977at2"/>
<feature type="transmembrane region" description="Helical" evidence="1">
    <location>
        <begin position="12"/>
        <end position="35"/>
    </location>
</feature>
<gene>
    <name evidence="2" type="ORF">BC343_28360</name>
</gene>
<feature type="transmembrane region" description="Helical" evidence="1">
    <location>
        <begin position="148"/>
        <end position="172"/>
    </location>
</feature>
<evidence type="ECO:0000256" key="1">
    <source>
        <dbReference type="SAM" id="Phobius"/>
    </source>
</evidence>
<dbReference type="EMBL" id="MBTF01000014">
    <property type="protein sequence ID" value="OOQ59237.1"/>
    <property type="molecule type" value="Genomic_DNA"/>
</dbReference>
<comment type="caution">
    <text evidence="2">The sequence shown here is derived from an EMBL/GenBank/DDBJ whole genome shotgun (WGS) entry which is preliminary data.</text>
</comment>
<reference evidence="2 3" key="1">
    <citation type="submission" date="2016-07" db="EMBL/GenBank/DDBJ databases">
        <title>Genomic analysis of zinc-resistant bacterium Mucilaginibacter pedocola TBZ30.</title>
        <authorList>
            <person name="Huang J."/>
            <person name="Tang J."/>
        </authorList>
    </citation>
    <scope>NUCLEOTIDE SEQUENCE [LARGE SCALE GENOMIC DNA]</scope>
    <source>
        <strain evidence="2 3">TBZ30</strain>
    </source>
</reference>
<proteinExistence type="predicted"/>
<dbReference type="RefSeq" id="WP_078348735.1">
    <property type="nucleotide sequence ID" value="NZ_MBTF01000014.1"/>
</dbReference>
<feature type="transmembrane region" description="Helical" evidence="1">
    <location>
        <begin position="81"/>
        <end position="99"/>
    </location>
</feature>
<evidence type="ECO:0000313" key="2">
    <source>
        <dbReference type="EMBL" id="OOQ59237.1"/>
    </source>
</evidence>
<dbReference type="Proteomes" id="UP000189739">
    <property type="component" value="Unassembled WGS sequence"/>
</dbReference>
<dbReference type="InterPro" id="IPR049713">
    <property type="entry name" value="Pr6Pr-like"/>
</dbReference>
<name>A0A1S9PE78_9SPHI</name>
<organism evidence="2 3">
    <name type="scientific">Mucilaginibacter pedocola</name>
    <dbReference type="NCBI Taxonomy" id="1792845"/>
    <lineage>
        <taxon>Bacteria</taxon>
        <taxon>Pseudomonadati</taxon>
        <taxon>Bacteroidota</taxon>
        <taxon>Sphingobacteriia</taxon>
        <taxon>Sphingobacteriales</taxon>
        <taxon>Sphingobacteriaceae</taxon>
        <taxon>Mucilaginibacter</taxon>
    </lineage>
</organism>
<evidence type="ECO:0000313" key="3">
    <source>
        <dbReference type="Proteomes" id="UP000189739"/>
    </source>
</evidence>
<evidence type="ECO:0008006" key="4">
    <source>
        <dbReference type="Google" id="ProtNLM"/>
    </source>
</evidence>
<keyword evidence="1" id="KW-1133">Transmembrane helix</keyword>
<dbReference type="STRING" id="1792845.BC343_28360"/>
<feature type="transmembrane region" description="Helical" evidence="1">
    <location>
        <begin position="119"/>
        <end position="136"/>
    </location>
</feature>
<keyword evidence="3" id="KW-1185">Reference proteome</keyword>
<dbReference type="AlphaFoldDB" id="A0A1S9PE78"/>
<keyword evidence="1" id="KW-0812">Transmembrane</keyword>